<evidence type="ECO:0000256" key="1">
    <source>
        <dbReference type="SAM" id="MobiDB-lite"/>
    </source>
</evidence>
<feature type="region of interest" description="Disordered" evidence="1">
    <location>
        <begin position="347"/>
        <end position="435"/>
    </location>
</feature>
<name>A0AAV5QWZ5_9ASCO</name>
<feature type="compositionally biased region" description="Basic and acidic residues" evidence="1">
    <location>
        <begin position="405"/>
        <end position="415"/>
    </location>
</feature>
<feature type="transmembrane region" description="Helical" evidence="2">
    <location>
        <begin position="12"/>
        <end position="33"/>
    </location>
</feature>
<dbReference type="EMBL" id="BTFZ01000020">
    <property type="protein sequence ID" value="GMM39006.1"/>
    <property type="molecule type" value="Genomic_DNA"/>
</dbReference>
<dbReference type="Proteomes" id="UP001360560">
    <property type="component" value="Unassembled WGS sequence"/>
</dbReference>
<protein>
    <submittedName>
        <fullName evidence="3">Uncharacterized protein</fullName>
    </submittedName>
</protein>
<feature type="transmembrane region" description="Helical" evidence="2">
    <location>
        <begin position="66"/>
        <end position="92"/>
    </location>
</feature>
<keyword evidence="2" id="KW-1133">Transmembrane helix</keyword>
<proteinExistence type="predicted"/>
<feature type="compositionally biased region" description="Polar residues" evidence="1">
    <location>
        <begin position="541"/>
        <end position="555"/>
    </location>
</feature>
<dbReference type="PANTHER" id="PTHR36089:SF1">
    <property type="entry name" value="CHITIN SYNTHASE 3 COMPLEX PROTEIN CSI2-RELATED"/>
    <property type="match status" value="1"/>
</dbReference>
<feature type="region of interest" description="Disordered" evidence="1">
    <location>
        <begin position="297"/>
        <end position="316"/>
    </location>
</feature>
<dbReference type="AlphaFoldDB" id="A0AAV5QWZ5"/>
<feature type="region of interest" description="Disordered" evidence="1">
    <location>
        <begin position="224"/>
        <end position="253"/>
    </location>
</feature>
<dbReference type="GeneID" id="90076994"/>
<organism evidence="3 4">
    <name type="scientific">Saccharomycopsis crataegensis</name>
    <dbReference type="NCBI Taxonomy" id="43959"/>
    <lineage>
        <taxon>Eukaryota</taxon>
        <taxon>Fungi</taxon>
        <taxon>Dikarya</taxon>
        <taxon>Ascomycota</taxon>
        <taxon>Saccharomycotina</taxon>
        <taxon>Saccharomycetes</taxon>
        <taxon>Saccharomycopsidaceae</taxon>
        <taxon>Saccharomycopsis</taxon>
    </lineage>
</organism>
<keyword evidence="2" id="KW-0472">Membrane</keyword>
<evidence type="ECO:0000313" key="4">
    <source>
        <dbReference type="Proteomes" id="UP001360560"/>
    </source>
</evidence>
<dbReference type="InterPro" id="IPR051009">
    <property type="entry name" value="PRM"/>
</dbReference>
<feature type="region of interest" description="Disordered" evidence="1">
    <location>
        <begin position="534"/>
        <end position="555"/>
    </location>
</feature>
<dbReference type="RefSeq" id="XP_064856001.1">
    <property type="nucleotide sequence ID" value="XM_064999929.1"/>
</dbReference>
<evidence type="ECO:0000256" key="2">
    <source>
        <dbReference type="SAM" id="Phobius"/>
    </source>
</evidence>
<feature type="compositionally biased region" description="Polar residues" evidence="1">
    <location>
        <begin position="224"/>
        <end position="235"/>
    </location>
</feature>
<feature type="compositionally biased region" description="Polar residues" evidence="1">
    <location>
        <begin position="297"/>
        <end position="307"/>
    </location>
</feature>
<evidence type="ECO:0000313" key="3">
    <source>
        <dbReference type="EMBL" id="GMM39006.1"/>
    </source>
</evidence>
<feature type="compositionally biased region" description="Polar residues" evidence="1">
    <location>
        <begin position="422"/>
        <end position="433"/>
    </location>
</feature>
<dbReference type="GO" id="GO:0000324">
    <property type="term" value="C:fungal-type vacuole"/>
    <property type="evidence" value="ECO:0007669"/>
    <property type="project" value="TreeGrafter"/>
</dbReference>
<gene>
    <name evidence="3" type="ORF">DASC09_063450</name>
</gene>
<keyword evidence="4" id="KW-1185">Reference proteome</keyword>
<comment type="caution">
    <text evidence="3">The sequence shown here is derived from an EMBL/GenBank/DDBJ whole genome shotgun (WGS) entry which is preliminary data.</text>
</comment>
<sequence length="615" mass="68649">MVPKLGIKAAIFRLMAQVGAVVVVTITSTYNAMPTLHTTVTPVSVQVPTVNNPFIANQHSRLPNDLLFIIIGSVLGAILSVVLIIVLCQCAYANRKAREEKKIIQKTGSYNIIPITTNSFASKGKLYYYSDGSESLNSFDTTLKGSSISGSINELTDDIYAPVGKKLTVNNNCTESDIKRQKRLSQASMYVSPLTELMVKKVQHDHEDEFNFLSPIQSVPPTIADVSSPSQSNCLSPARSAPGNNSPSFARPEHQLSKEAAKRVSVISIRNSELLQDQTEIKHARPPSQLLEDLFNTNDISPQCDTGSENRKSDGLEKYQRYMVEQELQKERQQKQQYATNNMRCNSDIPLLMTPKHCSPEANDHRQKKKNVSNLSIQKNLPLPPPRQQGLPPPRSPRRAVVESPKPEPSPEKYRRIPPPQSSIVPRPTSSCQMVPPKTDHHNSILPYPVNELSSSTDPQTYRRSLLMNLPYPANDGLGTNHLKYHPKAQAALPYPENDSQNQLPSECLALQYSEKKGQQSVSKNYSRPYHQANYAPVTSAPPQRQSQQKRMSVEFSNNQKPTEFVDNMVPQYQQLFMQVSKKDPASAKRLSQVLHSANQARLNAHIQRQSFLGG</sequence>
<keyword evidence="2" id="KW-0812">Transmembrane</keyword>
<reference evidence="3 4" key="1">
    <citation type="journal article" date="2023" name="Elife">
        <title>Identification of key yeast species and microbe-microbe interactions impacting larval growth of Drosophila in the wild.</title>
        <authorList>
            <person name="Mure A."/>
            <person name="Sugiura Y."/>
            <person name="Maeda R."/>
            <person name="Honda K."/>
            <person name="Sakurai N."/>
            <person name="Takahashi Y."/>
            <person name="Watada M."/>
            <person name="Katoh T."/>
            <person name="Gotoh A."/>
            <person name="Gotoh Y."/>
            <person name="Taniguchi I."/>
            <person name="Nakamura K."/>
            <person name="Hayashi T."/>
            <person name="Katayama T."/>
            <person name="Uemura T."/>
            <person name="Hattori Y."/>
        </authorList>
    </citation>
    <scope>NUCLEOTIDE SEQUENCE [LARGE SCALE GENOMIC DNA]</scope>
    <source>
        <strain evidence="3 4">SC-9</strain>
    </source>
</reference>
<accession>A0AAV5QWZ5</accession>
<dbReference type="PANTHER" id="PTHR36089">
    <property type="entry name" value="CHITIN SYNTHASE 3 COMPLEX PROTEIN CSI2-RELATED"/>
    <property type="match status" value="1"/>
</dbReference>
<feature type="compositionally biased region" description="Pro residues" evidence="1">
    <location>
        <begin position="382"/>
        <end position="395"/>
    </location>
</feature>
<dbReference type="GO" id="GO:0005935">
    <property type="term" value="C:cellular bud neck"/>
    <property type="evidence" value="ECO:0007669"/>
    <property type="project" value="TreeGrafter"/>
</dbReference>